<feature type="region of interest" description="Disordered" evidence="1">
    <location>
        <begin position="171"/>
        <end position="211"/>
    </location>
</feature>
<feature type="compositionally biased region" description="Polar residues" evidence="1">
    <location>
        <begin position="176"/>
        <end position="188"/>
    </location>
</feature>
<keyword evidence="3" id="KW-1185">Reference proteome</keyword>
<name>A0A517KYG8_9PEZI</name>
<feature type="region of interest" description="Disordered" evidence="1">
    <location>
        <begin position="250"/>
        <end position="295"/>
    </location>
</feature>
<evidence type="ECO:0000313" key="3">
    <source>
        <dbReference type="Proteomes" id="UP000316270"/>
    </source>
</evidence>
<dbReference type="AlphaFoldDB" id="A0A517KYG8"/>
<proteinExistence type="predicted"/>
<dbReference type="EMBL" id="CP042185">
    <property type="protein sequence ID" value="QDS68426.1"/>
    <property type="molecule type" value="Genomic_DNA"/>
</dbReference>
<reference evidence="2 3" key="1">
    <citation type="submission" date="2019-07" db="EMBL/GenBank/DDBJ databases">
        <title>Finished genome of Venturia effusa.</title>
        <authorList>
            <person name="Young C.A."/>
            <person name="Cox M.P."/>
            <person name="Ganley A.R.D."/>
            <person name="David W.J."/>
        </authorList>
    </citation>
    <scope>NUCLEOTIDE SEQUENCE [LARGE SCALE GENOMIC DNA]</scope>
    <source>
        <strain evidence="3">albino</strain>
    </source>
</reference>
<feature type="compositionally biased region" description="Basic and acidic residues" evidence="1">
    <location>
        <begin position="698"/>
        <end position="712"/>
    </location>
</feature>
<dbReference type="Proteomes" id="UP000316270">
    <property type="component" value="Chromosome 1"/>
</dbReference>
<evidence type="ECO:0000256" key="1">
    <source>
        <dbReference type="SAM" id="MobiDB-lite"/>
    </source>
</evidence>
<evidence type="ECO:0000313" key="2">
    <source>
        <dbReference type="EMBL" id="QDS68426.1"/>
    </source>
</evidence>
<feature type="region of interest" description="Disordered" evidence="1">
    <location>
        <begin position="635"/>
        <end position="655"/>
    </location>
</feature>
<feature type="region of interest" description="Disordered" evidence="1">
    <location>
        <begin position="698"/>
        <end position="723"/>
    </location>
</feature>
<sequence>MVQHPIRMHEQDDYSKIRVLDFQDKVHRYFVIPATIDKVADDGKTLFGLLMNNGQICERFLLFATVTPLNSDTLQFPISSFDPTLMSFPIPESDRFANLPQTGSSNCPQRPLSPAVDKEAEPMERVMVMCSKKPALKSLVAGKTEGWPVSLSLLSPSSTVSSLSMDKLVHKPAHSLPTSSEPSSQRALSPTRGYRHPPRKDIYDGPDDEDDIHETKLFLDAADEVLEQTTTAPDVINLPLSRIEREATPYHGSDASLHSESESEQELGSPMRLRSRSRRQNPYTLNSSQAQRNQGLEGGLVSDLEGIRTPEEQPVLLFPIMRTAGLEYFCPEVDCHRHSSGGQYGWKKPRYLVNHLRRKHPEIHENVYEVQSLDDYMHRTEASQISTSAINADHFHGSDPPTLTNHGAMEQAIPTDQSAPIWQNYQESSYPGEEALIGLLYKQNSSGESGYFCPLEECSGQDGYPESKPWQDISSLKHHLAKDHYGIPIESSPSNLQYESTSDTIKPAEPQSLDVSENAYASANLSTSATTIINESISNNNIIVLTTTPDNSSVFVQGAATEARHEETNEVQPTATIINTIATTREGEVALEKPQSDDELAADIERRHRELLERVKAAKKADEEAEAAEQLRALKQKQRAEEHAKHLANNELKKKEERDKLARLLTQDRLAKMQMISKMEADLARRDELRCIAKAERERAEKEAEEKMKREREDDEREVQEVKRRRLDKERQIEREAVEAAAFLTQEGGV</sequence>
<organism evidence="2 3">
    <name type="scientific">Venturia effusa</name>
    <dbReference type="NCBI Taxonomy" id="50376"/>
    <lineage>
        <taxon>Eukaryota</taxon>
        <taxon>Fungi</taxon>
        <taxon>Dikarya</taxon>
        <taxon>Ascomycota</taxon>
        <taxon>Pezizomycotina</taxon>
        <taxon>Dothideomycetes</taxon>
        <taxon>Pleosporomycetidae</taxon>
        <taxon>Venturiales</taxon>
        <taxon>Venturiaceae</taxon>
        <taxon>Venturia</taxon>
    </lineage>
</organism>
<accession>A0A517KYG8</accession>
<feature type="compositionally biased region" description="Polar residues" evidence="1">
    <location>
        <begin position="280"/>
        <end position="294"/>
    </location>
</feature>
<protein>
    <submittedName>
        <fullName evidence="2">Uncharacterized protein</fullName>
    </submittedName>
</protein>
<gene>
    <name evidence="2" type="ORF">FKW77_010793</name>
</gene>